<dbReference type="GO" id="GO:0016787">
    <property type="term" value="F:hydrolase activity"/>
    <property type="evidence" value="ECO:0007669"/>
    <property type="project" value="UniProtKB-KW"/>
</dbReference>
<dbReference type="PROSITE" id="PS51192">
    <property type="entry name" value="HELICASE_ATP_BIND_1"/>
    <property type="match status" value="1"/>
</dbReference>
<evidence type="ECO:0000256" key="1">
    <source>
        <dbReference type="ARBA" id="ARBA00022741"/>
    </source>
</evidence>
<evidence type="ECO:0000259" key="6">
    <source>
        <dbReference type="PROSITE" id="PS50089"/>
    </source>
</evidence>
<accession>A0A6C0H4I8</accession>
<dbReference type="InterPro" id="IPR027417">
    <property type="entry name" value="P-loop_NTPase"/>
</dbReference>
<dbReference type="EMBL" id="MN739862">
    <property type="protein sequence ID" value="QHT75055.1"/>
    <property type="molecule type" value="Genomic_DNA"/>
</dbReference>
<evidence type="ECO:0000313" key="8">
    <source>
        <dbReference type="EMBL" id="QHT75055.1"/>
    </source>
</evidence>
<feature type="domain" description="RING-type" evidence="6">
    <location>
        <begin position="362"/>
        <end position="401"/>
    </location>
</feature>
<dbReference type="InterPro" id="IPR001650">
    <property type="entry name" value="Helicase_C-like"/>
</dbReference>
<dbReference type="GO" id="GO:0004386">
    <property type="term" value="F:helicase activity"/>
    <property type="evidence" value="ECO:0007669"/>
    <property type="project" value="UniProtKB-KW"/>
</dbReference>
<dbReference type="PROSITE" id="PS50089">
    <property type="entry name" value="ZF_RING_2"/>
    <property type="match status" value="1"/>
</dbReference>
<name>A0A6C0H4I8_9ZZZZ</name>
<keyword evidence="4" id="KW-0067">ATP-binding</keyword>
<dbReference type="SMART" id="SM00184">
    <property type="entry name" value="RING"/>
    <property type="match status" value="1"/>
</dbReference>
<protein>
    <recommendedName>
        <fullName evidence="9">RING-type domain-containing protein</fullName>
    </recommendedName>
</protein>
<dbReference type="AlphaFoldDB" id="A0A6C0H4I8"/>
<dbReference type="PANTHER" id="PTHR45626">
    <property type="entry name" value="TRANSCRIPTION TERMINATION FACTOR 2-RELATED"/>
    <property type="match status" value="1"/>
</dbReference>
<dbReference type="InterPro" id="IPR001841">
    <property type="entry name" value="Znf_RING"/>
</dbReference>
<dbReference type="SMART" id="SM00490">
    <property type="entry name" value="HELICc"/>
    <property type="match status" value="1"/>
</dbReference>
<dbReference type="SMART" id="SM00487">
    <property type="entry name" value="DEXDc"/>
    <property type="match status" value="1"/>
</dbReference>
<dbReference type="GO" id="GO:0005634">
    <property type="term" value="C:nucleus"/>
    <property type="evidence" value="ECO:0007669"/>
    <property type="project" value="TreeGrafter"/>
</dbReference>
<evidence type="ECO:0000256" key="4">
    <source>
        <dbReference type="ARBA" id="ARBA00022840"/>
    </source>
</evidence>
<dbReference type="Gene3D" id="3.40.50.300">
    <property type="entry name" value="P-loop containing nucleotide triphosphate hydrolases"/>
    <property type="match status" value="2"/>
</dbReference>
<feature type="coiled-coil region" evidence="5">
    <location>
        <begin position="333"/>
        <end position="360"/>
    </location>
</feature>
<organism evidence="8">
    <name type="scientific">viral metagenome</name>
    <dbReference type="NCBI Taxonomy" id="1070528"/>
    <lineage>
        <taxon>unclassified sequences</taxon>
        <taxon>metagenomes</taxon>
        <taxon>organismal metagenomes</taxon>
    </lineage>
</organism>
<dbReference type="InterPro" id="IPR050628">
    <property type="entry name" value="SNF2_RAD54_helicase_TF"/>
</dbReference>
<dbReference type="InterPro" id="IPR014001">
    <property type="entry name" value="Helicase_ATP-bd"/>
</dbReference>
<keyword evidence="3" id="KW-0347">Helicase</keyword>
<dbReference type="SUPFAM" id="SSF57850">
    <property type="entry name" value="RING/U-box"/>
    <property type="match status" value="1"/>
</dbReference>
<dbReference type="Pfam" id="PF00271">
    <property type="entry name" value="Helicase_C"/>
    <property type="match status" value="1"/>
</dbReference>
<reference evidence="8" key="1">
    <citation type="journal article" date="2020" name="Nature">
        <title>Giant virus diversity and host interactions through global metagenomics.</title>
        <authorList>
            <person name="Schulz F."/>
            <person name="Roux S."/>
            <person name="Paez-Espino D."/>
            <person name="Jungbluth S."/>
            <person name="Walsh D.A."/>
            <person name="Denef V.J."/>
            <person name="McMahon K.D."/>
            <person name="Konstantinidis K.T."/>
            <person name="Eloe-Fadrosh E.A."/>
            <person name="Kyrpides N.C."/>
            <person name="Woyke T."/>
        </authorList>
    </citation>
    <scope>NUCLEOTIDE SEQUENCE</scope>
    <source>
        <strain evidence="8">GVMAG-M-3300023179-62</strain>
    </source>
</reference>
<dbReference type="GO" id="GO:0005524">
    <property type="term" value="F:ATP binding"/>
    <property type="evidence" value="ECO:0007669"/>
    <property type="project" value="UniProtKB-KW"/>
</dbReference>
<evidence type="ECO:0000256" key="2">
    <source>
        <dbReference type="ARBA" id="ARBA00022801"/>
    </source>
</evidence>
<sequence length="552" mass="63269">MNSFDNIPLVSQPHNLKKSLFKHQLASIYQMETLEREKMVQFTWGVKETRLGFNADITGYGKTLSMIGLIARDKMEWDLDTPFVKEVITTESAGMITSRRLERYDKIPTTLILVPISIVSQWEKELENTSLKVKIIDCRKDVETVLVENYDVVIVTTSMFNNLAISYSQYAWKRFIFDEPGHVRVSGMKEIHAGFYWMVTATPEDINLRHRNCRGSFMKKIIGEELCRIEDQFSGMILRNDLEFIHASFNTPQIHHHYHKCFQPMLRAVFGMVNNTVHNMIAAGNIEGAVCALGGKKTENILELVRKEFLDEITSIEEDIIVHRDIKKDDKKLEVSLVKLEEVKKKLTQLTDRFDVMLKDVCSICAEKLNNPIMEPSCQNLFCGECLLTWLQKKQTCPLCRACVDTTDLVYLSGQSSKDVCSNNYKEKRQTPLEKVNEIVTTKDTGKFIIFSEYDATFKPICRMLKESGIVFSLVVGNRKARDESIEKFKTGDSKVIFLNSNFNGAGINLQEASDIILYHEMSASMQNQIIGRANRIGRLVPLHVHHLQLDI</sequence>
<evidence type="ECO:0000259" key="7">
    <source>
        <dbReference type="PROSITE" id="PS51192"/>
    </source>
</evidence>
<dbReference type="InterPro" id="IPR013083">
    <property type="entry name" value="Znf_RING/FYVE/PHD"/>
</dbReference>
<dbReference type="Gene3D" id="3.30.40.10">
    <property type="entry name" value="Zinc/RING finger domain, C3HC4 (zinc finger)"/>
    <property type="match status" value="1"/>
</dbReference>
<keyword evidence="1" id="KW-0547">Nucleotide-binding</keyword>
<dbReference type="SUPFAM" id="SSF52540">
    <property type="entry name" value="P-loop containing nucleoside triphosphate hydrolases"/>
    <property type="match status" value="1"/>
</dbReference>
<keyword evidence="2" id="KW-0378">Hydrolase</keyword>
<keyword evidence="5" id="KW-0175">Coiled coil</keyword>
<dbReference type="CDD" id="cd18793">
    <property type="entry name" value="SF2_C_SNF"/>
    <property type="match status" value="1"/>
</dbReference>
<evidence type="ECO:0008006" key="9">
    <source>
        <dbReference type="Google" id="ProtNLM"/>
    </source>
</evidence>
<dbReference type="InterPro" id="IPR049730">
    <property type="entry name" value="SNF2/RAD54-like_C"/>
</dbReference>
<dbReference type="Pfam" id="PF13923">
    <property type="entry name" value="zf-C3HC4_2"/>
    <property type="match status" value="1"/>
</dbReference>
<dbReference type="InterPro" id="IPR000330">
    <property type="entry name" value="SNF2_N"/>
</dbReference>
<evidence type="ECO:0000256" key="3">
    <source>
        <dbReference type="ARBA" id="ARBA00022806"/>
    </source>
</evidence>
<feature type="domain" description="Helicase ATP-binding" evidence="7">
    <location>
        <begin position="43"/>
        <end position="221"/>
    </location>
</feature>
<proteinExistence type="predicted"/>
<dbReference type="Pfam" id="PF00176">
    <property type="entry name" value="SNF2-rel_dom"/>
    <property type="match status" value="1"/>
</dbReference>
<evidence type="ECO:0000256" key="5">
    <source>
        <dbReference type="SAM" id="Coils"/>
    </source>
</evidence>
<dbReference type="GO" id="GO:0006281">
    <property type="term" value="P:DNA repair"/>
    <property type="evidence" value="ECO:0007669"/>
    <property type="project" value="TreeGrafter"/>
</dbReference>
<dbReference type="GO" id="GO:0008094">
    <property type="term" value="F:ATP-dependent activity, acting on DNA"/>
    <property type="evidence" value="ECO:0007669"/>
    <property type="project" value="TreeGrafter"/>
</dbReference>